<dbReference type="InterPro" id="IPR014560">
    <property type="entry name" value="UCP030333_Alba"/>
</dbReference>
<dbReference type="SUPFAM" id="SSF82704">
    <property type="entry name" value="AlbA-like"/>
    <property type="match status" value="1"/>
</dbReference>
<accession>A0A5J5C498</accession>
<dbReference type="Gene3D" id="3.30.110.20">
    <property type="entry name" value="Alba-like domain"/>
    <property type="match status" value="1"/>
</dbReference>
<dbReference type="PANTHER" id="PTHR31947:SF19">
    <property type="entry name" value="ALBA DNA_RNA-BINDING PROTEIN"/>
    <property type="match status" value="1"/>
</dbReference>
<dbReference type="OrthoDB" id="1699369at2759"/>
<evidence type="ECO:0000313" key="3">
    <source>
        <dbReference type="Proteomes" id="UP000325577"/>
    </source>
</evidence>
<dbReference type="InterPro" id="IPR002775">
    <property type="entry name" value="DNA/RNA-bd_Alba-like"/>
</dbReference>
<keyword evidence="3" id="KW-1185">Reference proteome</keyword>
<name>A0A5J5C498_9ASTE</name>
<dbReference type="Pfam" id="PF01918">
    <property type="entry name" value="Alba"/>
    <property type="match status" value="1"/>
</dbReference>
<dbReference type="InterPro" id="IPR036882">
    <property type="entry name" value="Alba-like_dom_sf"/>
</dbReference>
<evidence type="ECO:0000259" key="1">
    <source>
        <dbReference type="Pfam" id="PF01918"/>
    </source>
</evidence>
<feature type="domain" description="DNA/RNA-binding protein Alba-like" evidence="1">
    <location>
        <begin position="33"/>
        <end position="94"/>
    </location>
</feature>
<dbReference type="Proteomes" id="UP000325577">
    <property type="component" value="Linkage Group LG0"/>
</dbReference>
<protein>
    <recommendedName>
        <fullName evidence="1">DNA/RNA-binding protein Alba-like domain-containing protein</fullName>
    </recommendedName>
</protein>
<dbReference type="AlphaFoldDB" id="A0A5J5C498"/>
<dbReference type="FunFam" id="3.30.110.20:FF:000005">
    <property type="entry name" value="Uncharacterized protein At2g34160"/>
    <property type="match status" value="1"/>
</dbReference>
<evidence type="ECO:0000313" key="2">
    <source>
        <dbReference type="EMBL" id="KAA8548757.1"/>
    </source>
</evidence>
<dbReference type="PANTHER" id="PTHR31947">
    <property type="entry name" value="DNA/RNA-BINDING PROTEIN ALBA 3"/>
    <property type="match status" value="1"/>
</dbReference>
<dbReference type="GO" id="GO:0003723">
    <property type="term" value="F:RNA binding"/>
    <property type="evidence" value="ECO:0007669"/>
    <property type="project" value="TreeGrafter"/>
</dbReference>
<dbReference type="EMBL" id="CM018031">
    <property type="protein sequence ID" value="KAA8548757.1"/>
    <property type="molecule type" value="Genomic_DNA"/>
</dbReference>
<organism evidence="2 3">
    <name type="scientific">Nyssa sinensis</name>
    <dbReference type="NCBI Taxonomy" id="561372"/>
    <lineage>
        <taxon>Eukaryota</taxon>
        <taxon>Viridiplantae</taxon>
        <taxon>Streptophyta</taxon>
        <taxon>Embryophyta</taxon>
        <taxon>Tracheophyta</taxon>
        <taxon>Spermatophyta</taxon>
        <taxon>Magnoliopsida</taxon>
        <taxon>eudicotyledons</taxon>
        <taxon>Gunneridae</taxon>
        <taxon>Pentapetalae</taxon>
        <taxon>asterids</taxon>
        <taxon>Cornales</taxon>
        <taxon>Nyssaceae</taxon>
        <taxon>Nyssa</taxon>
    </lineage>
</organism>
<gene>
    <name evidence="2" type="ORF">F0562_000441</name>
</gene>
<sequence length="138" mass="15115">MEAIVVAHPTNAIDAEKNKLAVGKIVIQSQKKNRIQVSNTKKPLFFYLNLAKKYIKQYNDVELSALGMAIPTVVTIAEVLKSNGLAIEKSVATSTVGAKDDAKGRLVQKAKIEIVLEKIEKNEKKTPATAEPKDVDQE</sequence>
<reference evidence="2 3" key="1">
    <citation type="submission" date="2019-09" db="EMBL/GenBank/DDBJ databases">
        <title>A chromosome-level genome assembly of the Chinese tupelo Nyssa sinensis.</title>
        <authorList>
            <person name="Yang X."/>
            <person name="Kang M."/>
            <person name="Yang Y."/>
            <person name="Xiong H."/>
            <person name="Wang M."/>
            <person name="Zhang Z."/>
            <person name="Wang Z."/>
            <person name="Wu H."/>
            <person name="Ma T."/>
            <person name="Liu J."/>
            <person name="Xi Z."/>
        </authorList>
    </citation>
    <scope>NUCLEOTIDE SEQUENCE [LARGE SCALE GENOMIC DNA]</scope>
    <source>
        <strain evidence="2">J267</strain>
        <tissue evidence="2">Leaf</tissue>
    </source>
</reference>
<dbReference type="GO" id="GO:0005634">
    <property type="term" value="C:nucleus"/>
    <property type="evidence" value="ECO:0007669"/>
    <property type="project" value="TreeGrafter"/>
</dbReference>
<proteinExistence type="predicted"/>